<proteinExistence type="predicted"/>
<evidence type="ECO:0000313" key="1">
    <source>
        <dbReference type="EMBL" id="WOK92996.1"/>
    </source>
</evidence>
<dbReference type="EMBL" id="CP136890">
    <property type="protein sequence ID" value="WOK92996.1"/>
    <property type="molecule type" value="Genomic_DNA"/>
</dbReference>
<dbReference type="PANTHER" id="PTHR31170:SF25">
    <property type="entry name" value="BNAA09G04570D PROTEIN"/>
    <property type="match status" value="1"/>
</dbReference>
<protein>
    <submittedName>
        <fullName evidence="1">UPF0481 protein</fullName>
    </submittedName>
</protein>
<dbReference type="AlphaFoldDB" id="A0AAQ3JQJ4"/>
<reference evidence="1 2" key="1">
    <citation type="submission" date="2023-10" db="EMBL/GenBank/DDBJ databases">
        <title>Chromosome-scale genome assembly provides insights into flower coloration mechanisms of Canna indica.</title>
        <authorList>
            <person name="Li C."/>
        </authorList>
    </citation>
    <scope>NUCLEOTIDE SEQUENCE [LARGE SCALE GENOMIC DNA]</scope>
    <source>
        <tissue evidence="1">Flower</tissue>
    </source>
</reference>
<gene>
    <name evidence="1" type="ORF">Cni_G01688</name>
</gene>
<sequence length="516" mass="58828">MWLQACSVLLVCDVEAKMPIIEMLKEMLQRCLPIAEACSSDCSSDCYPVPSSITTKRTPSEILDLLECVEPDSITVEITPSEILDLLECEEQIINLAGRINVSTEDDVKVDLEWIKDVTSQLIDSWPPVFIDNPLTIFRIPSYIRDCDDKTYEPTIVALGLLHFSKGHELSPRLLSHKTQSVSYLLARHGSKDKARNLLDECRQLMLILEPEARSCYSEDHKSVDKLKFAKMLLRDGCFILYLLLKQDNAEGQGTEESKEDPMSELRKFGKEIMAAPCDLLKLENQIPFFVVKRMFDLLKTPVDDGIDLVQLAIKLLSRAHPGKDKAFNPIPSSQSFHHLLHIFHSSLIPSRYKKMPLDREEELPTPDWIPSATVLQKAGIQFKRKKAAKSFLEVTFEDGVMEIPFLQVDDSTTSFFRNLIAFEQCYQTTRTDITAYAAFMKCMINTPDDVRLLTLNRILPNMLGNEQDVVDLFGKLCHQIQYDSKRNYLQNVFIDVTRYCESKNNNVGPTAAYLQ</sequence>
<accession>A0AAQ3JQJ4</accession>
<keyword evidence="2" id="KW-1185">Reference proteome</keyword>
<organism evidence="1 2">
    <name type="scientific">Canna indica</name>
    <name type="common">Indian-shot</name>
    <dbReference type="NCBI Taxonomy" id="4628"/>
    <lineage>
        <taxon>Eukaryota</taxon>
        <taxon>Viridiplantae</taxon>
        <taxon>Streptophyta</taxon>
        <taxon>Embryophyta</taxon>
        <taxon>Tracheophyta</taxon>
        <taxon>Spermatophyta</taxon>
        <taxon>Magnoliopsida</taxon>
        <taxon>Liliopsida</taxon>
        <taxon>Zingiberales</taxon>
        <taxon>Cannaceae</taxon>
        <taxon>Canna</taxon>
    </lineage>
</organism>
<dbReference type="Proteomes" id="UP001327560">
    <property type="component" value="Chromosome 1"/>
</dbReference>
<name>A0AAQ3JQJ4_9LILI</name>
<dbReference type="PANTHER" id="PTHR31170">
    <property type="entry name" value="BNAC04G53230D PROTEIN"/>
    <property type="match status" value="1"/>
</dbReference>
<dbReference type="Pfam" id="PF03140">
    <property type="entry name" value="DUF247"/>
    <property type="match status" value="1"/>
</dbReference>
<evidence type="ECO:0000313" key="2">
    <source>
        <dbReference type="Proteomes" id="UP001327560"/>
    </source>
</evidence>
<dbReference type="InterPro" id="IPR004158">
    <property type="entry name" value="DUF247_pln"/>
</dbReference>